<dbReference type="GO" id="GO:0006284">
    <property type="term" value="P:base-excision repair"/>
    <property type="evidence" value="ECO:0007669"/>
    <property type="project" value="InterPro"/>
</dbReference>
<evidence type="ECO:0000256" key="5">
    <source>
        <dbReference type="ARBA" id="ARBA00023125"/>
    </source>
</evidence>
<dbReference type="SUPFAM" id="SSF81624">
    <property type="entry name" value="N-terminal domain of MutM-like DNA repair proteins"/>
    <property type="match status" value="1"/>
</dbReference>
<keyword evidence="3" id="KW-0227">DNA damage</keyword>
<protein>
    <recommendedName>
        <fullName evidence="11">Formamidopyrimidine-DNA glycosylase catalytic domain-containing protein</fullName>
    </recommendedName>
</protein>
<evidence type="ECO:0000313" key="12">
    <source>
        <dbReference type="EMBL" id="KAG2189109.1"/>
    </source>
</evidence>
<evidence type="ECO:0000256" key="1">
    <source>
        <dbReference type="ARBA" id="ARBA00001668"/>
    </source>
</evidence>
<dbReference type="Proteomes" id="UP000612746">
    <property type="component" value="Unassembled WGS sequence"/>
</dbReference>
<dbReference type="Pfam" id="PF01149">
    <property type="entry name" value="Fapy_DNA_glyco"/>
    <property type="match status" value="1"/>
</dbReference>
<dbReference type="PROSITE" id="PS51068">
    <property type="entry name" value="FPG_CAT"/>
    <property type="match status" value="1"/>
</dbReference>
<feature type="region of interest" description="Disordered" evidence="10">
    <location>
        <begin position="366"/>
        <end position="392"/>
    </location>
</feature>
<organism evidence="12 13">
    <name type="scientific">Umbelopsis vinacea</name>
    <dbReference type="NCBI Taxonomy" id="44442"/>
    <lineage>
        <taxon>Eukaryota</taxon>
        <taxon>Fungi</taxon>
        <taxon>Fungi incertae sedis</taxon>
        <taxon>Mucoromycota</taxon>
        <taxon>Mucoromycotina</taxon>
        <taxon>Umbelopsidomycetes</taxon>
        <taxon>Umbelopsidales</taxon>
        <taxon>Umbelopsidaceae</taxon>
        <taxon>Umbelopsis</taxon>
    </lineage>
</organism>
<dbReference type="SMART" id="SM01232">
    <property type="entry name" value="H2TH"/>
    <property type="match status" value="1"/>
</dbReference>
<evidence type="ECO:0000256" key="4">
    <source>
        <dbReference type="ARBA" id="ARBA00022801"/>
    </source>
</evidence>
<keyword evidence="13" id="KW-1185">Reference proteome</keyword>
<dbReference type="SMART" id="SM00898">
    <property type="entry name" value="Fapy_DNA_glyco"/>
    <property type="match status" value="1"/>
</dbReference>
<evidence type="ECO:0000256" key="9">
    <source>
        <dbReference type="ARBA" id="ARBA00023295"/>
    </source>
</evidence>
<keyword evidence="8" id="KW-0511">Multifunctional enzyme</keyword>
<dbReference type="Gene3D" id="1.10.8.50">
    <property type="match status" value="1"/>
</dbReference>
<reference evidence="12" key="1">
    <citation type="submission" date="2020-12" db="EMBL/GenBank/DDBJ databases">
        <title>Metabolic potential, ecology and presence of endohyphal bacteria is reflected in genomic diversity of Mucoromycotina.</title>
        <authorList>
            <person name="Muszewska A."/>
            <person name="Okrasinska A."/>
            <person name="Steczkiewicz K."/>
            <person name="Drgas O."/>
            <person name="Orlowska M."/>
            <person name="Perlinska-Lenart U."/>
            <person name="Aleksandrzak-Piekarczyk T."/>
            <person name="Szatraj K."/>
            <person name="Zielenkiewicz U."/>
            <person name="Pilsyk S."/>
            <person name="Malc E."/>
            <person name="Mieczkowski P."/>
            <person name="Kruszewska J.S."/>
            <person name="Biernat P."/>
            <person name="Pawlowska J."/>
        </authorList>
    </citation>
    <scope>NUCLEOTIDE SEQUENCE</scope>
    <source>
        <strain evidence="12">WA0000051536</strain>
    </source>
</reference>
<dbReference type="OrthoDB" id="444592at2759"/>
<dbReference type="InterPro" id="IPR010979">
    <property type="entry name" value="Ribosomal_uS13-like_H2TH"/>
</dbReference>
<evidence type="ECO:0000313" key="13">
    <source>
        <dbReference type="Proteomes" id="UP000612746"/>
    </source>
</evidence>
<evidence type="ECO:0000256" key="8">
    <source>
        <dbReference type="ARBA" id="ARBA00023268"/>
    </source>
</evidence>
<dbReference type="FunFam" id="1.10.8.50:FF:000009">
    <property type="entry name" value="Formamidopyrimidine-DNA glycosylase"/>
    <property type="match status" value="1"/>
</dbReference>
<evidence type="ECO:0000256" key="10">
    <source>
        <dbReference type="SAM" id="MobiDB-lite"/>
    </source>
</evidence>
<proteinExistence type="inferred from homology"/>
<evidence type="ECO:0000256" key="6">
    <source>
        <dbReference type="ARBA" id="ARBA00023204"/>
    </source>
</evidence>
<keyword evidence="9" id="KW-0326">Glycosidase</keyword>
<feature type="region of interest" description="Disordered" evidence="10">
    <location>
        <begin position="323"/>
        <end position="347"/>
    </location>
</feature>
<dbReference type="Gene3D" id="3.20.190.10">
    <property type="entry name" value="MutM-like, N-terminal"/>
    <property type="match status" value="1"/>
</dbReference>
<dbReference type="GO" id="GO:0008270">
    <property type="term" value="F:zinc ion binding"/>
    <property type="evidence" value="ECO:0007669"/>
    <property type="project" value="InterPro"/>
</dbReference>
<dbReference type="InterPro" id="IPR035937">
    <property type="entry name" value="FPG_N"/>
</dbReference>
<dbReference type="GO" id="GO:0008534">
    <property type="term" value="F:oxidized purine nucleobase lesion DNA N-glycosylase activity"/>
    <property type="evidence" value="ECO:0007669"/>
    <property type="project" value="UniProtKB-EC"/>
</dbReference>
<comment type="catalytic activity">
    <reaction evidence="1">
        <text>Hydrolysis of DNA containing ring-opened 7-methylguanine residues, releasing 2,6-diamino-4-hydroxy-5-(N-methyl)formamidopyrimidine.</text>
        <dbReference type="EC" id="3.2.2.23"/>
    </reaction>
</comment>
<gene>
    <name evidence="12" type="ORF">INT44_004251</name>
</gene>
<dbReference type="AlphaFoldDB" id="A0A8H7QBZ7"/>
<comment type="similarity">
    <text evidence="2">Belongs to the FPG family.</text>
</comment>
<evidence type="ECO:0000256" key="7">
    <source>
        <dbReference type="ARBA" id="ARBA00023239"/>
    </source>
</evidence>
<dbReference type="GO" id="GO:0016829">
    <property type="term" value="F:lyase activity"/>
    <property type="evidence" value="ECO:0007669"/>
    <property type="project" value="UniProtKB-KW"/>
</dbReference>
<feature type="compositionally biased region" description="Basic residues" evidence="10">
    <location>
        <begin position="337"/>
        <end position="347"/>
    </location>
</feature>
<evidence type="ECO:0000256" key="3">
    <source>
        <dbReference type="ARBA" id="ARBA00022763"/>
    </source>
</evidence>
<keyword evidence="5" id="KW-0238">DNA-binding</keyword>
<dbReference type="GO" id="GO:0003684">
    <property type="term" value="F:damaged DNA binding"/>
    <property type="evidence" value="ECO:0007669"/>
    <property type="project" value="InterPro"/>
</dbReference>
<dbReference type="EMBL" id="JAEPRA010000001">
    <property type="protein sequence ID" value="KAG2189109.1"/>
    <property type="molecule type" value="Genomic_DNA"/>
</dbReference>
<dbReference type="GO" id="GO:0005634">
    <property type="term" value="C:nucleus"/>
    <property type="evidence" value="ECO:0007669"/>
    <property type="project" value="TreeGrafter"/>
</dbReference>
<keyword evidence="7" id="KW-0456">Lyase</keyword>
<keyword evidence="6" id="KW-0234">DNA repair</keyword>
<accession>A0A8H7QBZ7</accession>
<dbReference type="InterPro" id="IPR015886">
    <property type="entry name" value="H2TH_FPG"/>
</dbReference>
<comment type="caution">
    <text evidence="12">The sequence shown here is derived from an EMBL/GenBank/DDBJ whole genome shotgun (WGS) entry which is preliminary data.</text>
</comment>
<feature type="domain" description="Formamidopyrimidine-DNA glycosylase catalytic" evidence="11">
    <location>
        <begin position="2"/>
        <end position="144"/>
    </location>
</feature>
<dbReference type="InterPro" id="IPR012319">
    <property type="entry name" value="FPG_cat"/>
</dbReference>
<evidence type="ECO:0000256" key="2">
    <source>
        <dbReference type="ARBA" id="ARBA00009409"/>
    </source>
</evidence>
<dbReference type="GO" id="GO:0003906">
    <property type="term" value="F:DNA-(apurinic or apyrimidinic site) endonuclease activity"/>
    <property type="evidence" value="ECO:0007669"/>
    <property type="project" value="InterPro"/>
</dbReference>
<dbReference type="Pfam" id="PF06831">
    <property type="entry name" value="H2TH"/>
    <property type="match status" value="1"/>
</dbReference>
<dbReference type="PANTHER" id="PTHR22993">
    <property type="entry name" value="FORMAMIDOPYRIMIDINE-DNA GLYCOSYLASE"/>
    <property type="match status" value="1"/>
</dbReference>
<dbReference type="PANTHER" id="PTHR22993:SF9">
    <property type="entry name" value="FORMAMIDOPYRIMIDINE-DNA GLYCOSYLASE"/>
    <property type="match status" value="1"/>
</dbReference>
<sequence>MPELTEVEHVRRIVHKTLLGVKIASVSAKEDTIVFPGVEGGEVESKLTGRSIIDTKRWGKYYVLIMDKGPSIVGHLGMTGWVYIEITHKKPIDGKEKEMACECRMCLRKDPKHVWPPRFWKLQLSFETPDSHITLAYDDARRLGRIRLVDGDPMKELPISKLGFDPLHNLPELSEFTQMVQRRAVPIKALLLDQSFSAGVGNWVADEVLWHAKIHPGHYTNVLTDEECEAIHEKLSYVCHVAADLNADSSKFPDNWLFLHRWGKGKGKSQLPDGSAISFETFGGRTSAFVAAVQKLPKKSASEKVKSVKQKTVAVKKTVSVKKVDKDDDDNEDQKKTNVRRSGRKKVKVEEQIVEEQIVEIYKPARKRKSVATKVKIEDDAPKKRTSRRSGH</sequence>
<keyword evidence="4" id="KW-0378">Hydrolase</keyword>
<dbReference type="SUPFAM" id="SSF46946">
    <property type="entry name" value="S13-like H2TH domain"/>
    <property type="match status" value="1"/>
</dbReference>
<evidence type="ECO:0000259" key="11">
    <source>
        <dbReference type="PROSITE" id="PS51068"/>
    </source>
</evidence>
<name>A0A8H7QBZ7_9FUNG</name>